<organism evidence="3 4">
    <name type="scientific">Acer saccharum</name>
    <name type="common">Sugar maple</name>
    <dbReference type="NCBI Taxonomy" id="4024"/>
    <lineage>
        <taxon>Eukaryota</taxon>
        <taxon>Viridiplantae</taxon>
        <taxon>Streptophyta</taxon>
        <taxon>Embryophyta</taxon>
        <taxon>Tracheophyta</taxon>
        <taxon>Spermatophyta</taxon>
        <taxon>Magnoliopsida</taxon>
        <taxon>eudicotyledons</taxon>
        <taxon>Gunneridae</taxon>
        <taxon>Pentapetalae</taxon>
        <taxon>rosids</taxon>
        <taxon>malvids</taxon>
        <taxon>Sapindales</taxon>
        <taxon>Sapindaceae</taxon>
        <taxon>Hippocastanoideae</taxon>
        <taxon>Acereae</taxon>
        <taxon>Acer</taxon>
    </lineage>
</organism>
<gene>
    <name evidence="3" type="ORF">LWI29_011770</name>
</gene>
<evidence type="ECO:0000313" key="4">
    <source>
        <dbReference type="Proteomes" id="UP001168877"/>
    </source>
</evidence>
<dbReference type="InterPro" id="IPR054506">
    <property type="entry name" value="DnaA_N-like_STI"/>
</dbReference>
<dbReference type="AlphaFoldDB" id="A0AA39VQZ6"/>
<keyword evidence="4" id="KW-1185">Reference proteome</keyword>
<feature type="region of interest" description="Disordered" evidence="1">
    <location>
        <begin position="30"/>
        <end position="50"/>
    </location>
</feature>
<sequence>MHRNSTSLASLREAVNGNSSLQGELLARTDGYSSHSKPSHSRLKDGGALTTSHDNNMVGNMIIARQNSDKLCEIWAKSIERCHSKTVKQLLWVHGKLWSISEVEGVLIAYIAFGDGDIMSRAERFLSSITNSIETVLRRNVEVRIILLSGGEASMKQTETTVVDRERKADNDNHSNSDLLQLPQKASRGSFNDLDSKLVGAEDYSNSSPFQAGTFQSAGGSLELLAEGSSDIGGTKERKQAILGVEIHKTTTSHC</sequence>
<reference evidence="3" key="2">
    <citation type="submission" date="2023-06" db="EMBL/GenBank/DDBJ databases">
        <authorList>
            <person name="Swenson N.G."/>
            <person name="Wegrzyn J.L."/>
            <person name="Mcevoy S.L."/>
        </authorList>
    </citation>
    <scope>NUCLEOTIDE SEQUENCE</scope>
    <source>
        <strain evidence="3">NS2018</strain>
        <tissue evidence="3">Leaf</tissue>
    </source>
</reference>
<accession>A0AA39VQZ6</accession>
<evidence type="ECO:0000259" key="2">
    <source>
        <dbReference type="Pfam" id="PF23007"/>
    </source>
</evidence>
<name>A0AA39VQZ6_ACESA</name>
<reference evidence="3" key="1">
    <citation type="journal article" date="2022" name="Plant J.">
        <title>Strategies of tolerance reflected in two North American maple genomes.</title>
        <authorList>
            <person name="McEvoy S.L."/>
            <person name="Sezen U.U."/>
            <person name="Trouern-Trend A."/>
            <person name="McMahon S.M."/>
            <person name="Schaberg P.G."/>
            <person name="Yang J."/>
            <person name="Wegrzyn J.L."/>
            <person name="Swenson N.G."/>
        </authorList>
    </citation>
    <scope>NUCLEOTIDE SEQUENCE</scope>
    <source>
        <strain evidence="3">NS2018</strain>
    </source>
</reference>
<evidence type="ECO:0000313" key="3">
    <source>
        <dbReference type="EMBL" id="KAK0589257.1"/>
    </source>
</evidence>
<feature type="domain" description="STICHEL DnaA-N-like alpha-beta" evidence="2">
    <location>
        <begin position="65"/>
        <end position="147"/>
    </location>
</feature>
<proteinExistence type="predicted"/>
<comment type="caution">
    <text evidence="3">The sequence shown here is derived from an EMBL/GenBank/DDBJ whole genome shotgun (WGS) entry which is preliminary data.</text>
</comment>
<dbReference type="EMBL" id="JAUESC010000381">
    <property type="protein sequence ID" value="KAK0589257.1"/>
    <property type="molecule type" value="Genomic_DNA"/>
</dbReference>
<evidence type="ECO:0000256" key="1">
    <source>
        <dbReference type="SAM" id="MobiDB-lite"/>
    </source>
</evidence>
<dbReference type="Proteomes" id="UP001168877">
    <property type="component" value="Unassembled WGS sequence"/>
</dbReference>
<dbReference type="Pfam" id="PF23007">
    <property type="entry name" value="DnaA_N-like_STI"/>
    <property type="match status" value="1"/>
</dbReference>
<protein>
    <recommendedName>
        <fullName evidence="2">STICHEL DnaA-N-like alpha-beta domain-containing protein</fullName>
    </recommendedName>
</protein>